<accession>A0A7V0T6M6</accession>
<dbReference type="EMBL" id="DSBX01000289">
    <property type="protein sequence ID" value="HDR00138.1"/>
    <property type="molecule type" value="Genomic_DNA"/>
</dbReference>
<dbReference type="PANTHER" id="PTHR30606">
    <property type="entry name" value="LIPID A BIOSYNTHESIS LAUROYL ACYLTRANSFERASE"/>
    <property type="match status" value="1"/>
</dbReference>
<comment type="caution">
    <text evidence="7">The sequence shown here is derived from an EMBL/GenBank/DDBJ whole genome shotgun (WGS) entry which is preliminary data.</text>
</comment>
<evidence type="ECO:0000256" key="6">
    <source>
        <dbReference type="ARBA" id="ARBA00023315"/>
    </source>
</evidence>
<evidence type="ECO:0000256" key="5">
    <source>
        <dbReference type="ARBA" id="ARBA00023136"/>
    </source>
</evidence>
<evidence type="ECO:0008006" key="8">
    <source>
        <dbReference type="Google" id="ProtNLM"/>
    </source>
</evidence>
<evidence type="ECO:0000256" key="4">
    <source>
        <dbReference type="ARBA" id="ARBA00022679"/>
    </source>
</evidence>
<keyword evidence="3" id="KW-0997">Cell inner membrane</keyword>
<dbReference type="PANTHER" id="PTHR30606:SF10">
    <property type="entry name" value="PHOSPHATIDYLINOSITOL MANNOSIDE ACYLTRANSFERASE"/>
    <property type="match status" value="1"/>
</dbReference>
<dbReference type="Pfam" id="PF03279">
    <property type="entry name" value="Lip_A_acyltrans"/>
    <property type="match status" value="1"/>
</dbReference>
<reference evidence="7" key="1">
    <citation type="journal article" date="2020" name="mSystems">
        <title>Genome- and Community-Level Interaction Insights into Carbon Utilization and Element Cycling Functions of Hydrothermarchaeota in Hydrothermal Sediment.</title>
        <authorList>
            <person name="Zhou Z."/>
            <person name="Liu Y."/>
            <person name="Xu W."/>
            <person name="Pan J."/>
            <person name="Luo Z.H."/>
            <person name="Li M."/>
        </authorList>
    </citation>
    <scope>NUCLEOTIDE SEQUENCE [LARGE SCALE GENOMIC DNA]</scope>
    <source>
        <strain evidence="7">SpSt-1182</strain>
    </source>
</reference>
<dbReference type="CDD" id="cd07984">
    <property type="entry name" value="LPLAT_LABLAT-like"/>
    <property type="match status" value="1"/>
</dbReference>
<evidence type="ECO:0000313" key="7">
    <source>
        <dbReference type="EMBL" id="HDR00138.1"/>
    </source>
</evidence>
<dbReference type="GO" id="GO:0005886">
    <property type="term" value="C:plasma membrane"/>
    <property type="evidence" value="ECO:0007669"/>
    <property type="project" value="UniProtKB-SubCell"/>
</dbReference>
<comment type="subcellular location">
    <subcellularLocation>
        <location evidence="1">Cell inner membrane</location>
    </subcellularLocation>
</comment>
<dbReference type="Proteomes" id="UP000885672">
    <property type="component" value="Unassembled WGS sequence"/>
</dbReference>
<protein>
    <recommendedName>
        <fullName evidence="8">Lysophospholipid acyltransferase family protein</fullName>
    </recommendedName>
</protein>
<dbReference type="InterPro" id="IPR004960">
    <property type="entry name" value="LipA_acyltrans"/>
</dbReference>
<sequence length="288" mass="32534">MPRQSPVTWLMPLGTLIQFALPRWFILPLVRLIGGLSFRWAGRRRELTIANQRRLLGPTADEREVLASARRVFVHLAMNYADLLRVPVFKRRVTSLARTDFRGLDRALESGRGCILVTAHLGNWDLAGVYVTACGYPLSAVVEPVPAGWSRTFNRYRSQTNLETISMRDREGMTRALTSNRVFTLVADRDLTGRGLPCPAFGATRSYPRGPAAYALRHDLPVVIGYFVFAQTRGHPPYIAVTEPPLGFRPSGDMSRDIDDLTRTIAARLNELIARYHDQWLVFRAGWK</sequence>
<keyword evidence="2" id="KW-1003">Cell membrane</keyword>
<organism evidence="7">
    <name type="scientific">candidate division WOR-3 bacterium</name>
    <dbReference type="NCBI Taxonomy" id="2052148"/>
    <lineage>
        <taxon>Bacteria</taxon>
        <taxon>Bacteria division WOR-3</taxon>
    </lineage>
</organism>
<dbReference type="AlphaFoldDB" id="A0A7V0T6M6"/>
<gene>
    <name evidence="7" type="ORF">ENN51_07650</name>
</gene>
<dbReference type="GO" id="GO:0009247">
    <property type="term" value="P:glycolipid biosynthetic process"/>
    <property type="evidence" value="ECO:0007669"/>
    <property type="project" value="UniProtKB-ARBA"/>
</dbReference>
<dbReference type="GO" id="GO:0016746">
    <property type="term" value="F:acyltransferase activity"/>
    <property type="evidence" value="ECO:0007669"/>
    <property type="project" value="UniProtKB-KW"/>
</dbReference>
<keyword evidence="6" id="KW-0012">Acyltransferase</keyword>
<keyword evidence="4" id="KW-0808">Transferase</keyword>
<keyword evidence="5" id="KW-0472">Membrane</keyword>
<evidence type="ECO:0000256" key="1">
    <source>
        <dbReference type="ARBA" id="ARBA00004533"/>
    </source>
</evidence>
<proteinExistence type="predicted"/>
<name>A0A7V0T6M6_UNCW3</name>
<evidence type="ECO:0000256" key="3">
    <source>
        <dbReference type="ARBA" id="ARBA00022519"/>
    </source>
</evidence>
<evidence type="ECO:0000256" key="2">
    <source>
        <dbReference type="ARBA" id="ARBA00022475"/>
    </source>
</evidence>